<dbReference type="AlphaFoldDB" id="B9TKT7"/>
<dbReference type="InParanoid" id="B9TKT7"/>
<comment type="similarity">
    <text evidence="1">Belongs to the short-chain dehydrogenases/reductases (SDR) family.</text>
</comment>
<name>B9TKT7_RICCO</name>
<dbReference type="Pfam" id="PF00106">
    <property type="entry name" value="adh_short"/>
    <property type="match status" value="1"/>
</dbReference>
<dbReference type="EMBL" id="EQ985709">
    <property type="protein sequence ID" value="EEF23528.1"/>
    <property type="molecule type" value="Genomic_DNA"/>
</dbReference>
<keyword evidence="5" id="KW-1185">Reference proteome</keyword>
<evidence type="ECO:0000256" key="2">
    <source>
        <dbReference type="ARBA" id="ARBA00022857"/>
    </source>
</evidence>
<accession>B9TKT7</accession>
<protein>
    <submittedName>
        <fullName evidence="4">Short-chain dehydrogenase, putative</fullName>
    </submittedName>
</protein>
<sequence>MALNTRDEFDLTGKICLVTGGGRGMGREMVRALARHGADVIIVSRKLENCEEAAEEIRQQYGRKAWAYGCH</sequence>
<dbReference type="SUPFAM" id="SSF51735">
    <property type="entry name" value="NAD(P)-binding Rossmann-fold domains"/>
    <property type="match status" value="1"/>
</dbReference>
<evidence type="ECO:0000313" key="4">
    <source>
        <dbReference type="EMBL" id="EEF23528.1"/>
    </source>
</evidence>
<dbReference type="Gene3D" id="3.40.50.720">
    <property type="entry name" value="NAD(P)-binding Rossmann-like Domain"/>
    <property type="match status" value="1"/>
</dbReference>
<keyword evidence="3" id="KW-0560">Oxidoreductase</keyword>
<dbReference type="STRING" id="3988.B9TKT7"/>
<organism evidence="4 5">
    <name type="scientific">Ricinus communis</name>
    <name type="common">Castor bean</name>
    <dbReference type="NCBI Taxonomy" id="3988"/>
    <lineage>
        <taxon>Eukaryota</taxon>
        <taxon>Viridiplantae</taxon>
        <taxon>Streptophyta</taxon>
        <taxon>Embryophyta</taxon>
        <taxon>Tracheophyta</taxon>
        <taxon>Spermatophyta</taxon>
        <taxon>Magnoliopsida</taxon>
        <taxon>eudicotyledons</taxon>
        <taxon>Gunneridae</taxon>
        <taxon>Pentapetalae</taxon>
        <taxon>rosids</taxon>
        <taxon>fabids</taxon>
        <taxon>Malpighiales</taxon>
        <taxon>Euphorbiaceae</taxon>
        <taxon>Acalyphoideae</taxon>
        <taxon>Acalypheae</taxon>
        <taxon>Ricinus</taxon>
    </lineage>
</organism>
<dbReference type="Proteomes" id="UP000008311">
    <property type="component" value="Unassembled WGS sequence"/>
</dbReference>
<dbReference type="GO" id="GO:0016491">
    <property type="term" value="F:oxidoreductase activity"/>
    <property type="evidence" value="ECO:0007669"/>
    <property type="project" value="UniProtKB-KW"/>
</dbReference>
<evidence type="ECO:0000256" key="3">
    <source>
        <dbReference type="ARBA" id="ARBA00023002"/>
    </source>
</evidence>
<proteinExistence type="inferred from homology"/>
<reference evidence="5" key="1">
    <citation type="journal article" date="2010" name="Nat. Biotechnol.">
        <title>Draft genome sequence of the oilseed species Ricinus communis.</title>
        <authorList>
            <person name="Chan A.P."/>
            <person name="Crabtree J."/>
            <person name="Zhao Q."/>
            <person name="Lorenzi H."/>
            <person name="Orvis J."/>
            <person name="Puiu D."/>
            <person name="Melake-Berhan A."/>
            <person name="Jones K.M."/>
            <person name="Redman J."/>
            <person name="Chen G."/>
            <person name="Cahoon E.B."/>
            <person name="Gedil M."/>
            <person name="Stanke M."/>
            <person name="Haas B.J."/>
            <person name="Wortman J.R."/>
            <person name="Fraser-Liggett C.M."/>
            <person name="Ravel J."/>
            <person name="Rabinowicz P.D."/>
        </authorList>
    </citation>
    <scope>NUCLEOTIDE SEQUENCE [LARGE SCALE GENOMIC DNA]</scope>
    <source>
        <strain evidence="5">cv. Hale</strain>
    </source>
</reference>
<dbReference type="PANTHER" id="PTHR43618:SF8">
    <property type="entry name" value="7ALPHA-HYDROXYSTEROID DEHYDROGENASE"/>
    <property type="match status" value="1"/>
</dbReference>
<dbReference type="InterPro" id="IPR052178">
    <property type="entry name" value="Sec_Metab_Biosynth_SDR"/>
</dbReference>
<evidence type="ECO:0000256" key="1">
    <source>
        <dbReference type="ARBA" id="ARBA00006484"/>
    </source>
</evidence>
<evidence type="ECO:0000313" key="5">
    <source>
        <dbReference type="Proteomes" id="UP000008311"/>
    </source>
</evidence>
<dbReference type="PANTHER" id="PTHR43618">
    <property type="entry name" value="7-ALPHA-HYDROXYSTEROID DEHYDROGENASE"/>
    <property type="match status" value="1"/>
</dbReference>
<keyword evidence="2" id="KW-0521">NADP</keyword>
<gene>
    <name evidence="4" type="ORF">RCOM_1947540</name>
</gene>
<dbReference type="InterPro" id="IPR036291">
    <property type="entry name" value="NAD(P)-bd_dom_sf"/>
</dbReference>
<feature type="non-terminal residue" evidence="4">
    <location>
        <position position="71"/>
    </location>
</feature>
<dbReference type="InterPro" id="IPR002347">
    <property type="entry name" value="SDR_fam"/>
</dbReference>